<dbReference type="GO" id="GO:0003677">
    <property type="term" value="F:DNA binding"/>
    <property type="evidence" value="ECO:0007669"/>
    <property type="project" value="InterPro"/>
</dbReference>
<accession>A0A937RB08</accession>
<dbReference type="InterPro" id="IPR001387">
    <property type="entry name" value="Cro/C1-type_HTH"/>
</dbReference>
<dbReference type="SMART" id="SM00530">
    <property type="entry name" value="HTH_XRE"/>
    <property type="match status" value="1"/>
</dbReference>
<organism evidence="2 3">
    <name type="scientific">Frankia nepalensis</name>
    <dbReference type="NCBI Taxonomy" id="1836974"/>
    <lineage>
        <taxon>Bacteria</taxon>
        <taxon>Bacillati</taxon>
        <taxon>Actinomycetota</taxon>
        <taxon>Actinomycetes</taxon>
        <taxon>Frankiales</taxon>
        <taxon>Frankiaceae</taxon>
        <taxon>Frankia</taxon>
    </lineage>
</organism>
<dbReference type="InterPro" id="IPR010982">
    <property type="entry name" value="Lambda_DNA-bd_dom_sf"/>
</dbReference>
<comment type="caution">
    <text evidence="2">The sequence shown here is derived from an EMBL/GenBank/DDBJ whole genome shotgun (WGS) entry which is preliminary data.</text>
</comment>
<dbReference type="SUPFAM" id="SSF47413">
    <property type="entry name" value="lambda repressor-like DNA-binding domains"/>
    <property type="match status" value="1"/>
</dbReference>
<sequence>MLRRWRELRRLSQLELALRAEISARHLSFLETGRSRPSAEMLLRLSEHLDIPLRRRNELLLAAGHAPAYPRTPLGAPPLAPVLAAARRLLRAHEPYPALLVDRCWDLVEANASLDLFVSKADPRLLEPPVNVLRLSLHPDGLAPHIVNLGEWRAHLLGRLRHQVRASADPDLAELLAELTEYPCDQPQPPVDLPGPGDVVVPLRFRHEAAELAFLSTTSVFGTPVDVTVAELALESFFPADDDTAAALRRLARAADGDEPASRAVGAADR</sequence>
<dbReference type="InterPro" id="IPR041413">
    <property type="entry name" value="MLTR_LBD"/>
</dbReference>
<dbReference type="CDD" id="cd00093">
    <property type="entry name" value="HTH_XRE"/>
    <property type="match status" value="1"/>
</dbReference>
<keyword evidence="3" id="KW-1185">Reference proteome</keyword>
<protein>
    <submittedName>
        <fullName evidence="2">Helix-turn-helix domain-containing protein</fullName>
    </submittedName>
</protein>
<dbReference type="Gene3D" id="3.30.450.180">
    <property type="match status" value="1"/>
</dbReference>
<dbReference type="PROSITE" id="PS50943">
    <property type="entry name" value="HTH_CROC1"/>
    <property type="match status" value="1"/>
</dbReference>
<reference evidence="2" key="1">
    <citation type="submission" date="2020-12" db="EMBL/GenBank/DDBJ databases">
        <title>Genomic characterization of non-nitrogen-fixing Frankia strains.</title>
        <authorList>
            <person name="Carlos-Shanley C."/>
            <person name="Guerra T."/>
            <person name="Hahn D."/>
        </authorList>
    </citation>
    <scope>NUCLEOTIDE SEQUENCE</scope>
    <source>
        <strain evidence="2">CN6</strain>
    </source>
</reference>
<name>A0A937RB08_9ACTN</name>
<gene>
    <name evidence="2" type="ORF">I7412_00120</name>
</gene>
<dbReference type="AlphaFoldDB" id="A0A937RB08"/>
<dbReference type="PANTHER" id="PTHR35010">
    <property type="entry name" value="BLL4672 PROTEIN-RELATED"/>
    <property type="match status" value="1"/>
</dbReference>
<dbReference type="PANTHER" id="PTHR35010:SF4">
    <property type="entry name" value="BLL5781 PROTEIN"/>
    <property type="match status" value="1"/>
</dbReference>
<proteinExistence type="predicted"/>
<evidence type="ECO:0000259" key="1">
    <source>
        <dbReference type="PROSITE" id="PS50943"/>
    </source>
</evidence>
<dbReference type="Gene3D" id="1.10.260.40">
    <property type="entry name" value="lambda repressor-like DNA-binding domains"/>
    <property type="match status" value="1"/>
</dbReference>
<feature type="domain" description="HTH cro/C1-type" evidence="1">
    <location>
        <begin position="2"/>
        <end position="56"/>
    </location>
</feature>
<evidence type="ECO:0000313" key="3">
    <source>
        <dbReference type="Proteomes" id="UP000604475"/>
    </source>
</evidence>
<evidence type="ECO:0000313" key="2">
    <source>
        <dbReference type="EMBL" id="MBL7625609.1"/>
    </source>
</evidence>
<dbReference type="Proteomes" id="UP000604475">
    <property type="component" value="Unassembled WGS sequence"/>
</dbReference>
<dbReference type="Pfam" id="PF17765">
    <property type="entry name" value="MLTR_LBD"/>
    <property type="match status" value="1"/>
</dbReference>
<dbReference type="Pfam" id="PF01381">
    <property type="entry name" value="HTH_3"/>
    <property type="match status" value="1"/>
</dbReference>
<dbReference type="EMBL" id="JAEACQ010000005">
    <property type="protein sequence ID" value="MBL7625609.1"/>
    <property type="molecule type" value="Genomic_DNA"/>
</dbReference>